<organism evidence="2 3">
    <name type="scientific">Cristinia sonorae</name>
    <dbReference type="NCBI Taxonomy" id="1940300"/>
    <lineage>
        <taxon>Eukaryota</taxon>
        <taxon>Fungi</taxon>
        <taxon>Dikarya</taxon>
        <taxon>Basidiomycota</taxon>
        <taxon>Agaricomycotina</taxon>
        <taxon>Agaricomycetes</taxon>
        <taxon>Agaricomycetidae</taxon>
        <taxon>Agaricales</taxon>
        <taxon>Pleurotineae</taxon>
        <taxon>Stephanosporaceae</taxon>
        <taxon>Cristinia</taxon>
    </lineage>
</organism>
<reference evidence="2" key="1">
    <citation type="journal article" date="2021" name="New Phytol.">
        <title>Evolutionary innovations through gain and loss of genes in the ectomycorrhizal Boletales.</title>
        <authorList>
            <person name="Wu G."/>
            <person name="Miyauchi S."/>
            <person name="Morin E."/>
            <person name="Kuo A."/>
            <person name="Drula E."/>
            <person name="Varga T."/>
            <person name="Kohler A."/>
            <person name="Feng B."/>
            <person name="Cao Y."/>
            <person name="Lipzen A."/>
            <person name="Daum C."/>
            <person name="Hundley H."/>
            <person name="Pangilinan J."/>
            <person name="Johnson J."/>
            <person name="Barry K."/>
            <person name="LaButti K."/>
            <person name="Ng V."/>
            <person name="Ahrendt S."/>
            <person name="Min B."/>
            <person name="Choi I.G."/>
            <person name="Park H."/>
            <person name="Plett J.M."/>
            <person name="Magnuson J."/>
            <person name="Spatafora J.W."/>
            <person name="Nagy L.G."/>
            <person name="Henrissat B."/>
            <person name="Grigoriev I.V."/>
            <person name="Yang Z.L."/>
            <person name="Xu J."/>
            <person name="Martin F.M."/>
        </authorList>
    </citation>
    <scope>NUCLEOTIDE SEQUENCE</scope>
    <source>
        <strain evidence="2">KKN 215</strain>
    </source>
</reference>
<comment type="caution">
    <text evidence="2">The sequence shown here is derived from an EMBL/GenBank/DDBJ whole genome shotgun (WGS) entry which is preliminary data.</text>
</comment>
<accession>A0A8K0UXI8</accession>
<protein>
    <submittedName>
        <fullName evidence="2">Uncharacterized protein</fullName>
    </submittedName>
</protein>
<gene>
    <name evidence="2" type="ORF">BXZ70DRAFT_417776</name>
</gene>
<evidence type="ECO:0000313" key="3">
    <source>
        <dbReference type="Proteomes" id="UP000813824"/>
    </source>
</evidence>
<feature type="region of interest" description="Disordered" evidence="1">
    <location>
        <begin position="1"/>
        <end position="22"/>
    </location>
</feature>
<evidence type="ECO:0000256" key="1">
    <source>
        <dbReference type="SAM" id="MobiDB-lite"/>
    </source>
</evidence>
<dbReference type="AlphaFoldDB" id="A0A8K0UXI8"/>
<dbReference type="Proteomes" id="UP000813824">
    <property type="component" value="Unassembled WGS sequence"/>
</dbReference>
<evidence type="ECO:0000313" key="2">
    <source>
        <dbReference type="EMBL" id="KAH8106131.1"/>
    </source>
</evidence>
<proteinExistence type="predicted"/>
<keyword evidence="3" id="KW-1185">Reference proteome</keyword>
<dbReference type="EMBL" id="JAEVFJ010000003">
    <property type="protein sequence ID" value="KAH8106131.1"/>
    <property type="molecule type" value="Genomic_DNA"/>
</dbReference>
<name>A0A8K0UXI8_9AGAR</name>
<dbReference type="OrthoDB" id="3224367at2759"/>
<sequence>MISQPAATVERRGKWTKLPPPPQYGGAMATIFPRPSPSLPPFKTLLIQGPYHPSAPLHLCLSHSTLSPTNSALVISPSRSKLQAALKESNEGWLYDHGGDGTTCSSSTRVQLLYPPTASHLALVLTSLHEANVAGKSAYIPKVTFDVAPTLVVLCELSSYVTDDSASTVSSYLTLVTQALTSAATLSTNS</sequence>